<dbReference type="AlphaFoldDB" id="A0A2U1SLM7"/>
<name>A0A2U1SLM7_METSR</name>
<sequence>MSFETAPSGSSLSKKTKETAMLTSKSAFVLAMAIMCSIAQAQTKRSEDLQRPRDSNTETSSGPDRERQRYNFSGAVGRLGLGADPTRPEGPGNISN</sequence>
<keyword evidence="2" id="KW-0732">Signal</keyword>
<evidence type="ECO:0000256" key="1">
    <source>
        <dbReference type="SAM" id="MobiDB-lite"/>
    </source>
</evidence>
<comment type="caution">
    <text evidence="3">The sequence shown here is derived from an EMBL/GenBank/DDBJ whole genome shotgun (WGS) entry which is preliminary data.</text>
</comment>
<dbReference type="EMBL" id="PUIV01000049">
    <property type="protein sequence ID" value="PWB92496.1"/>
    <property type="molecule type" value="Genomic_DNA"/>
</dbReference>
<evidence type="ECO:0000313" key="4">
    <source>
        <dbReference type="Proteomes" id="UP000245137"/>
    </source>
</evidence>
<proteinExistence type="predicted"/>
<protein>
    <submittedName>
        <fullName evidence="3">Uncharacterized protein</fullName>
    </submittedName>
</protein>
<feature type="chain" id="PRO_5015630876" evidence="2">
    <location>
        <begin position="42"/>
        <end position="96"/>
    </location>
</feature>
<feature type="region of interest" description="Disordered" evidence="1">
    <location>
        <begin position="41"/>
        <end position="96"/>
    </location>
</feature>
<feature type="signal peptide" evidence="2">
    <location>
        <begin position="1"/>
        <end position="41"/>
    </location>
</feature>
<accession>A0A2U1SLM7</accession>
<gene>
    <name evidence="3" type="ORF">C5689_17865</name>
</gene>
<evidence type="ECO:0000313" key="3">
    <source>
        <dbReference type="EMBL" id="PWB92496.1"/>
    </source>
</evidence>
<feature type="compositionally biased region" description="Basic and acidic residues" evidence="1">
    <location>
        <begin position="44"/>
        <end position="56"/>
    </location>
</feature>
<organism evidence="3 4">
    <name type="scientific">Methylosinus sporium</name>
    <dbReference type="NCBI Taxonomy" id="428"/>
    <lineage>
        <taxon>Bacteria</taxon>
        <taxon>Pseudomonadati</taxon>
        <taxon>Pseudomonadota</taxon>
        <taxon>Alphaproteobacteria</taxon>
        <taxon>Hyphomicrobiales</taxon>
        <taxon>Methylocystaceae</taxon>
        <taxon>Methylosinus</taxon>
    </lineage>
</organism>
<dbReference type="Proteomes" id="UP000245137">
    <property type="component" value="Unassembled WGS sequence"/>
</dbReference>
<keyword evidence="4" id="KW-1185">Reference proteome</keyword>
<reference evidence="3 4" key="1">
    <citation type="journal article" date="2018" name="Appl. Microbiol. Biotechnol.">
        <title>Co-cultivation of the strictly anaerobic methanogen Methanosarcina barkeri with aerobic methanotrophs in an oxygen-limited membrane bioreactor.</title>
        <authorList>
            <person name="In 't Zandt M.H."/>
            <person name="van den Bosch T.J.M."/>
            <person name="Rijkers R."/>
            <person name="van Kessel M.A.H.J."/>
            <person name="Jetten M.S.M."/>
            <person name="Welte C.U."/>
        </authorList>
    </citation>
    <scope>NUCLEOTIDE SEQUENCE [LARGE SCALE GENOMIC DNA]</scope>
    <source>
        <strain evidence="3 4">DSM 17706</strain>
    </source>
</reference>
<evidence type="ECO:0000256" key="2">
    <source>
        <dbReference type="SAM" id="SignalP"/>
    </source>
</evidence>